<comment type="function">
    <text evidence="9 10">Involved in cell wall formation. Catalyzes the final step in the synthesis of UDP-N-acetylmuramoyl-pentapeptide, the precursor of murein.</text>
</comment>
<dbReference type="RefSeq" id="WP_216942213.1">
    <property type="nucleotide sequence ID" value="NZ_CP077062.1"/>
</dbReference>
<dbReference type="GO" id="GO:0047480">
    <property type="term" value="F:UDP-N-acetylmuramoyl-tripeptide-D-alanyl-D-alanine ligase activity"/>
    <property type="evidence" value="ECO:0007669"/>
    <property type="project" value="UniProtKB-UniRule"/>
</dbReference>
<keyword evidence="1 9" id="KW-0436">Ligase</keyword>
<dbReference type="InterPro" id="IPR013221">
    <property type="entry name" value="Mur_ligase_cen"/>
</dbReference>
<dbReference type="InterPro" id="IPR004101">
    <property type="entry name" value="Mur_ligase_C"/>
</dbReference>
<evidence type="ECO:0000313" key="14">
    <source>
        <dbReference type="EMBL" id="QWZ10341.1"/>
    </source>
</evidence>
<reference evidence="14" key="1">
    <citation type="submission" date="2021-06" db="EMBL/GenBank/DDBJ databases">
        <title>Complete genome sequence of Nocardioides sp. G188.</title>
        <authorList>
            <person name="Im W.-T."/>
        </authorList>
    </citation>
    <scope>NUCLEOTIDE SEQUENCE</scope>
    <source>
        <strain evidence="14">G188</strain>
    </source>
</reference>
<dbReference type="PANTHER" id="PTHR43024">
    <property type="entry name" value="UDP-N-ACETYLMURAMOYL-TRIPEPTIDE--D-ALANYL-D-ALANINE LIGASE"/>
    <property type="match status" value="1"/>
</dbReference>
<evidence type="ECO:0000256" key="9">
    <source>
        <dbReference type="HAMAP-Rule" id="MF_02019"/>
    </source>
</evidence>
<evidence type="ECO:0000256" key="8">
    <source>
        <dbReference type="ARBA" id="ARBA00023316"/>
    </source>
</evidence>
<dbReference type="GO" id="GO:0051301">
    <property type="term" value="P:cell division"/>
    <property type="evidence" value="ECO:0007669"/>
    <property type="project" value="UniProtKB-KW"/>
</dbReference>
<dbReference type="InterPro" id="IPR005863">
    <property type="entry name" value="UDP-N-AcMur_synth"/>
</dbReference>
<evidence type="ECO:0000256" key="7">
    <source>
        <dbReference type="ARBA" id="ARBA00023306"/>
    </source>
</evidence>
<evidence type="ECO:0000256" key="5">
    <source>
        <dbReference type="ARBA" id="ARBA00022960"/>
    </source>
</evidence>
<comment type="pathway">
    <text evidence="9 10">Cell wall biogenesis; peptidoglycan biosynthesis.</text>
</comment>
<dbReference type="GO" id="GO:0005524">
    <property type="term" value="F:ATP binding"/>
    <property type="evidence" value="ECO:0007669"/>
    <property type="project" value="UniProtKB-UniRule"/>
</dbReference>
<evidence type="ECO:0000259" key="12">
    <source>
        <dbReference type="Pfam" id="PF02875"/>
    </source>
</evidence>
<accession>A0A975Y2A0</accession>
<keyword evidence="15" id="KW-1185">Reference proteome</keyword>
<dbReference type="Pfam" id="PF01225">
    <property type="entry name" value="Mur_ligase"/>
    <property type="match status" value="1"/>
</dbReference>
<comment type="catalytic activity">
    <reaction evidence="9 10">
        <text>D-alanyl-D-alanine + UDP-N-acetyl-alpha-D-muramoyl-L-alanyl-gamma-D-glutamyl-meso-2,6-diaminopimelate + ATP = UDP-N-acetyl-alpha-D-muramoyl-L-alanyl-gamma-D-glutamyl-meso-2,6-diaminopimeloyl-D-alanyl-D-alanine + ADP + phosphate + H(+)</text>
        <dbReference type="Rhea" id="RHEA:28374"/>
        <dbReference type="ChEBI" id="CHEBI:15378"/>
        <dbReference type="ChEBI" id="CHEBI:30616"/>
        <dbReference type="ChEBI" id="CHEBI:43474"/>
        <dbReference type="ChEBI" id="CHEBI:57822"/>
        <dbReference type="ChEBI" id="CHEBI:61386"/>
        <dbReference type="ChEBI" id="CHEBI:83905"/>
        <dbReference type="ChEBI" id="CHEBI:456216"/>
        <dbReference type="EC" id="6.3.2.10"/>
    </reaction>
</comment>
<comment type="similarity">
    <text evidence="9">Belongs to the MurCDEF family. MurF subfamily.</text>
</comment>
<evidence type="ECO:0000256" key="2">
    <source>
        <dbReference type="ARBA" id="ARBA00022618"/>
    </source>
</evidence>
<dbReference type="EMBL" id="CP077062">
    <property type="protein sequence ID" value="QWZ10341.1"/>
    <property type="molecule type" value="Genomic_DNA"/>
</dbReference>
<dbReference type="NCBIfam" id="TIGR01143">
    <property type="entry name" value="murF"/>
    <property type="match status" value="1"/>
</dbReference>
<keyword evidence="8 9" id="KW-0961">Cell wall biogenesis/degradation</keyword>
<keyword evidence="3 9" id="KW-0547">Nucleotide-binding</keyword>
<dbReference type="InterPro" id="IPR051046">
    <property type="entry name" value="MurCDEF_CellWall_CoF430Synth"/>
</dbReference>
<dbReference type="GO" id="GO:0071555">
    <property type="term" value="P:cell wall organization"/>
    <property type="evidence" value="ECO:0007669"/>
    <property type="project" value="UniProtKB-KW"/>
</dbReference>
<keyword evidence="2 9" id="KW-0132">Cell division</keyword>
<evidence type="ECO:0000256" key="4">
    <source>
        <dbReference type="ARBA" id="ARBA00022840"/>
    </source>
</evidence>
<feature type="domain" description="Mur ligase N-terminal catalytic" evidence="11">
    <location>
        <begin position="32"/>
        <end position="76"/>
    </location>
</feature>
<feature type="domain" description="Mur ligase C-terminal" evidence="12">
    <location>
        <begin position="320"/>
        <end position="448"/>
    </location>
</feature>
<dbReference type="HAMAP" id="MF_02019">
    <property type="entry name" value="MurF"/>
    <property type="match status" value="1"/>
</dbReference>
<dbReference type="GO" id="GO:0008360">
    <property type="term" value="P:regulation of cell shape"/>
    <property type="evidence" value="ECO:0007669"/>
    <property type="project" value="UniProtKB-KW"/>
</dbReference>
<dbReference type="KEGG" id="nps:KRR39_11805"/>
<evidence type="ECO:0000259" key="13">
    <source>
        <dbReference type="Pfam" id="PF08245"/>
    </source>
</evidence>
<dbReference type="EC" id="6.3.2.10" evidence="9 10"/>
<feature type="domain" description="Mur ligase central" evidence="13">
    <location>
        <begin position="107"/>
        <end position="296"/>
    </location>
</feature>
<dbReference type="PANTHER" id="PTHR43024:SF1">
    <property type="entry name" value="UDP-N-ACETYLMURAMOYL-TRIPEPTIDE--D-ALANYL-D-ALANINE LIGASE"/>
    <property type="match status" value="1"/>
</dbReference>
<keyword evidence="4 9" id="KW-0067">ATP-binding</keyword>
<dbReference type="Pfam" id="PF02875">
    <property type="entry name" value="Mur_ligase_C"/>
    <property type="match status" value="1"/>
</dbReference>
<gene>
    <name evidence="9" type="primary">murF</name>
    <name evidence="14" type="ORF">KRR39_11805</name>
</gene>
<evidence type="ECO:0000256" key="3">
    <source>
        <dbReference type="ARBA" id="ARBA00022741"/>
    </source>
</evidence>
<sequence>MIAMTLAAIADVVGGKPVHDDGRTVDGPAFLDSRVAERGGLFVAIAGEHVDGHDYAGTALDGGAAAVLSSRDTGLPGVVVDDPVAALALLARHSLAGLPGARVVALTGSQGKTSTKDVLAQVLADAGTTVATFGSFNNELGLPLTVLRADASTEFLVLEMGARHVGDLTASCAVAPPQVSLVLNVGKAHMGEFGSQEAIATAKGEIVEALPPADRGGVAVLNADDPLVAAMASRTTARVSSFGSGRDADVRFEDLAVDELGRPTFDLVVGDERRSVTLGLIGEHHASNAAAVAAAALALGVPLDSIVASLGTATATSPARMELTERADGVTVLNDAYNANPDSMRAALKSLAAIGRGRPGSRTMAVLGEMLELGASSREEHDAIGRLAVRLDIHQLLVVGQGAKPIHLGAYLEGSWGGESVFVPDPDAALGWLRENLTSGDVVLFKSSKAAQVRRVADAVLADVTGDEAGRPAPTEETRR</sequence>
<dbReference type="GO" id="GO:0005737">
    <property type="term" value="C:cytoplasm"/>
    <property type="evidence" value="ECO:0007669"/>
    <property type="project" value="UniProtKB-SubCell"/>
</dbReference>
<evidence type="ECO:0000256" key="6">
    <source>
        <dbReference type="ARBA" id="ARBA00022984"/>
    </source>
</evidence>
<evidence type="ECO:0000256" key="1">
    <source>
        <dbReference type="ARBA" id="ARBA00022598"/>
    </source>
</evidence>
<proteinExistence type="inferred from homology"/>
<keyword evidence="5 9" id="KW-0133">Cell shape</keyword>
<dbReference type="Pfam" id="PF08245">
    <property type="entry name" value="Mur_ligase_M"/>
    <property type="match status" value="1"/>
</dbReference>
<name>A0A975Y2A0_9ACTN</name>
<evidence type="ECO:0000256" key="10">
    <source>
        <dbReference type="RuleBase" id="RU004136"/>
    </source>
</evidence>
<keyword evidence="9" id="KW-0963">Cytoplasm</keyword>
<dbReference type="GO" id="GO:0009252">
    <property type="term" value="P:peptidoglycan biosynthetic process"/>
    <property type="evidence" value="ECO:0007669"/>
    <property type="project" value="UniProtKB-UniRule"/>
</dbReference>
<evidence type="ECO:0000313" key="15">
    <source>
        <dbReference type="Proteomes" id="UP000683575"/>
    </source>
</evidence>
<dbReference type="InterPro" id="IPR000713">
    <property type="entry name" value="Mur_ligase_N"/>
</dbReference>
<keyword evidence="6 9" id="KW-0573">Peptidoglycan synthesis</keyword>
<protein>
    <recommendedName>
        <fullName evidence="9 10">UDP-N-acetylmuramoyl-tripeptide--D-alanyl-D-alanine ligase</fullName>
        <ecNumber evidence="9 10">6.3.2.10</ecNumber>
    </recommendedName>
    <alternativeName>
        <fullName evidence="9">D-alanyl-D-alanine-adding enzyme</fullName>
    </alternativeName>
</protein>
<comment type="subcellular location">
    <subcellularLocation>
        <location evidence="9 10">Cytoplasm</location>
    </subcellularLocation>
</comment>
<dbReference type="AlphaFoldDB" id="A0A975Y2A0"/>
<dbReference type="Proteomes" id="UP000683575">
    <property type="component" value="Chromosome"/>
</dbReference>
<keyword evidence="7 9" id="KW-0131">Cell cycle</keyword>
<feature type="binding site" evidence="9">
    <location>
        <begin position="108"/>
        <end position="114"/>
    </location>
    <ligand>
        <name>ATP</name>
        <dbReference type="ChEBI" id="CHEBI:30616"/>
    </ligand>
</feature>
<evidence type="ECO:0000259" key="11">
    <source>
        <dbReference type="Pfam" id="PF01225"/>
    </source>
</evidence>
<organism evidence="14 15">
    <name type="scientific">Nocardioides panacis</name>
    <dbReference type="NCBI Taxonomy" id="2849501"/>
    <lineage>
        <taxon>Bacteria</taxon>
        <taxon>Bacillati</taxon>
        <taxon>Actinomycetota</taxon>
        <taxon>Actinomycetes</taxon>
        <taxon>Propionibacteriales</taxon>
        <taxon>Nocardioidaceae</taxon>
        <taxon>Nocardioides</taxon>
    </lineage>
</organism>